<dbReference type="Pfam" id="PF00059">
    <property type="entry name" value="Lectin_C"/>
    <property type="match status" value="1"/>
</dbReference>
<dbReference type="FunFam" id="3.10.100.10:FF:000088">
    <property type="entry name" value="Mannose-binding protein A"/>
    <property type="match status" value="1"/>
</dbReference>
<keyword evidence="12" id="KW-1018">Complement activation lectin pathway</keyword>
<keyword evidence="3" id="KW-0399">Innate immunity</keyword>
<evidence type="ECO:0000256" key="1">
    <source>
        <dbReference type="ARBA" id="ARBA00004613"/>
    </source>
</evidence>
<keyword evidence="9" id="KW-0180">Complement pathway</keyword>
<evidence type="ECO:0000256" key="7">
    <source>
        <dbReference type="ARBA" id="ARBA00022837"/>
    </source>
</evidence>
<keyword evidence="13" id="KW-1015">Disulfide bond</keyword>
<evidence type="ECO:0000256" key="2">
    <source>
        <dbReference type="ARBA" id="ARBA00022525"/>
    </source>
</evidence>
<evidence type="ECO:0000256" key="11">
    <source>
        <dbReference type="ARBA" id="ARBA00023119"/>
    </source>
</evidence>
<evidence type="ECO:0000259" key="16">
    <source>
        <dbReference type="PROSITE" id="PS50041"/>
    </source>
</evidence>
<dbReference type="Proteomes" id="UP000694547">
    <property type="component" value="Chromosome 1"/>
</dbReference>
<dbReference type="GO" id="GO:0001867">
    <property type="term" value="P:complement activation, lectin pathway"/>
    <property type="evidence" value="ECO:0007669"/>
    <property type="project" value="UniProtKB-KW"/>
</dbReference>
<evidence type="ECO:0000256" key="8">
    <source>
        <dbReference type="ARBA" id="ARBA00022859"/>
    </source>
</evidence>
<comment type="subcellular location">
    <subcellularLocation>
        <location evidence="1">Secreted</location>
    </subcellularLocation>
</comment>
<keyword evidence="6" id="KW-0677">Repeat</keyword>
<dbReference type="GO" id="GO:0005537">
    <property type="term" value="F:D-mannose binding"/>
    <property type="evidence" value="ECO:0007669"/>
    <property type="project" value="UniProtKB-KW"/>
</dbReference>
<dbReference type="GO" id="GO:0005581">
    <property type="term" value="C:collagen trimer"/>
    <property type="evidence" value="ECO:0007669"/>
    <property type="project" value="UniProtKB-KW"/>
</dbReference>
<evidence type="ECO:0000256" key="10">
    <source>
        <dbReference type="ARBA" id="ARBA00023035"/>
    </source>
</evidence>
<dbReference type="PANTHER" id="PTHR22799:SF1">
    <property type="entry name" value="C-TYPE LECTIN DOMAIN FAMILY 11 MEMBER A"/>
    <property type="match status" value="1"/>
</dbReference>
<evidence type="ECO:0000256" key="6">
    <source>
        <dbReference type="ARBA" id="ARBA00022737"/>
    </source>
</evidence>
<dbReference type="SUPFAM" id="SSF56436">
    <property type="entry name" value="C-type lectin-like"/>
    <property type="match status" value="1"/>
</dbReference>
<evidence type="ECO:0000256" key="13">
    <source>
        <dbReference type="ARBA" id="ARBA00023157"/>
    </source>
</evidence>
<feature type="domain" description="C-type lectin" evidence="16">
    <location>
        <begin position="127"/>
        <end position="234"/>
    </location>
</feature>
<dbReference type="InterPro" id="IPR001304">
    <property type="entry name" value="C-type_lectin-like"/>
</dbReference>
<evidence type="ECO:0000256" key="15">
    <source>
        <dbReference type="ARBA" id="ARBA00032886"/>
    </source>
</evidence>
<evidence type="ECO:0000256" key="4">
    <source>
        <dbReference type="ARBA" id="ARBA00022729"/>
    </source>
</evidence>
<dbReference type="InterPro" id="IPR016187">
    <property type="entry name" value="CTDL_fold"/>
</dbReference>
<dbReference type="AlphaFoldDB" id="A0A8C8W3C4"/>
<dbReference type="InterPro" id="IPR051663">
    <property type="entry name" value="CLec_Tetranectin-domain"/>
</dbReference>
<dbReference type="GO" id="GO:0005615">
    <property type="term" value="C:extracellular space"/>
    <property type="evidence" value="ECO:0007669"/>
    <property type="project" value="TreeGrafter"/>
</dbReference>
<keyword evidence="7" id="KW-0106">Calcium</keyword>
<dbReference type="PROSITE" id="PS00615">
    <property type="entry name" value="C_TYPE_LECTIN_1"/>
    <property type="match status" value="1"/>
</dbReference>
<dbReference type="InterPro" id="IPR018378">
    <property type="entry name" value="C-type_lectin_CS"/>
</dbReference>
<evidence type="ECO:0000256" key="12">
    <source>
        <dbReference type="ARBA" id="ARBA00023153"/>
    </source>
</evidence>
<keyword evidence="4" id="KW-0732">Signal</keyword>
<reference evidence="17" key="2">
    <citation type="submission" date="2025-08" db="UniProtKB">
        <authorList>
            <consortium name="Ensembl"/>
        </authorList>
    </citation>
    <scope>IDENTIFICATION</scope>
</reference>
<evidence type="ECO:0000313" key="18">
    <source>
        <dbReference type="Proteomes" id="UP000694547"/>
    </source>
</evidence>
<keyword evidence="8" id="KW-0391">Immunity</keyword>
<evidence type="ECO:0000256" key="9">
    <source>
        <dbReference type="ARBA" id="ARBA00022875"/>
    </source>
</evidence>
<reference evidence="17 18" key="1">
    <citation type="submission" date="2018-10" db="EMBL/GenBank/DDBJ databases">
        <title>Improved assembly of the deer mouse Peromyscus maniculatus genome.</title>
        <authorList>
            <person name="Lassance J.-M."/>
            <person name="Hoekstra H.E."/>
        </authorList>
    </citation>
    <scope>NUCLEOTIDE SEQUENCE [LARGE SCALE GENOMIC DNA]</scope>
</reference>
<dbReference type="GO" id="GO:0006958">
    <property type="term" value="P:complement activation, classical pathway"/>
    <property type="evidence" value="ECO:0007669"/>
    <property type="project" value="UniProtKB-KW"/>
</dbReference>
<name>A0A8C8W3C4_PERMB</name>
<reference evidence="17" key="3">
    <citation type="submission" date="2025-09" db="UniProtKB">
        <authorList>
            <consortium name="Ensembl"/>
        </authorList>
    </citation>
    <scope>IDENTIFICATION</scope>
</reference>
<evidence type="ECO:0000256" key="5">
    <source>
        <dbReference type="ARBA" id="ARBA00022734"/>
    </source>
</evidence>
<dbReference type="GO" id="GO:0008083">
    <property type="term" value="F:growth factor activity"/>
    <property type="evidence" value="ECO:0007669"/>
    <property type="project" value="TreeGrafter"/>
</dbReference>
<dbReference type="GO" id="GO:0001503">
    <property type="term" value="P:ossification"/>
    <property type="evidence" value="ECO:0007669"/>
    <property type="project" value="TreeGrafter"/>
</dbReference>
<dbReference type="Gene3D" id="3.10.100.10">
    <property type="entry name" value="Mannose-Binding Protein A, subunit A"/>
    <property type="match status" value="1"/>
</dbReference>
<keyword evidence="10" id="KW-0465">Mannose-binding</keyword>
<accession>A0A8C8W3C4</accession>
<evidence type="ECO:0000313" key="17">
    <source>
        <dbReference type="Ensembl" id="ENSPEMP00000033755.1"/>
    </source>
</evidence>
<organism evidence="17 18">
    <name type="scientific">Peromyscus maniculatus bairdii</name>
    <name type="common">Prairie deer mouse</name>
    <dbReference type="NCBI Taxonomy" id="230844"/>
    <lineage>
        <taxon>Eukaryota</taxon>
        <taxon>Metazoa</taxon>
        <taxon>Chordata</taxon>
        <taxon>Craniata</taxon>
        <taxon>Vertebrata</taxon>
        <taxon>Euteleostomi</taxon>
        <taxon>Mammalia</taxon>
        <taxon>Eutheria</taxon>
        <taxon>Euarchontoglires</taxon>
        <taxon>Glires</taxon>
        <taxon>Rodentia</taxon>
        <taxon>Myomorpha</taxon>
        <taxon>Muroidea</taxon>
        <taxon>Cricetidae</taxon>
        <taxon>Neotominae</taxon>
        <taxon>Peromyscus</taxon>
    </lineage>
</organism>
<dbReference type="SMART" id="SM00034">
    <property type="entry name" value="CLECT"/>
    <property type="match status" value="1"/>
</dbReference>
<evidence type="ECO:0000256" key="3">
    <source>
        <dbReference type="ARBA" id="ARBA00022588"/>
    </source>
</evidence>
<keyword evidence="11" id="KW-0176">Collagen</keyword>
<dbReference type="GeneTree" id="ENSGT00940000154368"/>
<dbReference type="PROSITE" id="PS50041">
    <property type="entry name" value="C_TYPE_LECTIN_2"/>
    <property type="match status" value="1"/>
</dbReference>
<keyword evidence="18" id="KW-1185">Reference proteome</keyword>
<sequence length="237" mass="26118">MKSAIFSLSSSLFKREEHVLLPVDSVPVTWSQLLSLRNELHPQGSLCPGGDGNGGWARGSPWSPFSPTAPFVPGVPGDPAGPILPGGRCKEYDTRKIDAEIAALQAELRGIKRWVLFSTSEEVGKKYFVNTGRKMSFNGVKALCSQFQASVATPRNAEENAAMQKVAKEIAYMGLTDERTENQFLDLKGNRLQYNNWNDGEPNNTGDEEDCVVLLLNSKWNDVRCLDSFLAVCEFSD</sequence>
<keyword evidence="14" id="KW-0379">Hydroxylation</keyword>
<dbReference type="Ensembl" id="ENSPEMT00000041993.1">
    <property type="protein sequence ID" value="ENSPEMP00000033755.1"/>
    <property type="gene ID" value="ENSPEMG00000029713.1"/>
</dbReference>
<protein>
    <recommendedName>
        <fullName evidence="15">Mannan-binding protein</fullName>
    </recommendedName>
</protein>
<keyword evidence="5" id="KW-0430">Lectin</keyword>
<dbReference type="InterPro" id="IPR016186">
    <property type="entry name" value="C-type_lectin-like/link_sf"/>
</dbReference>
<evidence type="ECO:0000256" key="14">
    <source>
        <dbReference type="ARBA" id="ARBA00023278"/>
    </source>
</evidence>
<dbReference type="PANTHER" id="PTHR22799">
    <property type="entry name" value="TETRANECTIN-RELATED"/>
    <property type="match status" value="1"/>
</dbReference>
<keyword evidence="2" id="KW-0964">Secreted</keyword>
<proteinExistence type="predicted"/>